<dbReference type="EMBL" id="BMAO01006752">
    <property type="protein sequence ID" value="GFR11262.1"/>
    <property type="molecule type" value="Genomic_DNA"/>
</dbReference>
<dbReference type="AlphaFoldDB" id="A0A8X6LK47"/>
<evidence type="ECO:0000313" key="1">
    <source>
        <dbReference type="EMBL" id="GFR11262.1"/>
    </source>
</evidence>
<protein>
    <submittedName>
        <fullName evidence="1">Uncharacterized protein</fullName>
    </submittedName>
</protein>
<gene>
    <name evidence="1" type="ORF">TNCT_7511</name>
</gene>
<proteinExistence type="predicted"/>
<keyword evidence="2" id="KW-1185">Reference proteome</keyword>
<dbReference type="OrthoDB" id="9971063at2759"/>
<reference evidence="1" key="1">
    <citation type="submission" date="2020-07" db="EMBL/GenBank/DDBJ databases">
        <title>Multicomponent nature underlies the extraordinary mechanical properties of spider dragline silk.</title>
        <authorList>
            <person name="Kono N."/>
            <person name="Nakamura H."/>
            <person name="Mori M."/>
            <person name="Yoshida Y."/>
            <person name="Ohtoshi R."/>
            <person name="Malay A.D."/>
            <person name="Moran D.A.P."/>
            <person name="Tomita M."/>
            <person name="Numata K."/>
            <person name="Arakawa K."/>
        </authorList>
    </citation>
    <scope>NUCLEOTIDE SEQUENCE</scope>
</reference>
<comment type="caution">
    <text evidence="1">The sequence shown here is derived from an EMBL/GenBank/DDBJ whole genome shotgun (WGS) entry which is preliminary data.</text>
</comment>
<accession>A0A8X6LK47</accession>
<dbReference type="Proteomes" id="UP000887116">
    <property type="component" value="Unassembled WGS sequence"/>
</dbReference>
<organism evidence="1 2">
    <name type="scientific">Trichonephila clavata</name>
    <name type="common">Joro spider</name>
    <name type="synonym">Nephila clavata</name>
    <dbReference type="NCBI Taxonomy" id="2740835"/>
    <lineage>
        <taxon>Eukaryota</taxon>
        <taxon>Metazoa</taxon>
        <taxon>Ecdysozoa</taxon>
        <taxon>Arthropoda</taxon>
        <taxon>Chelicerata</taxon>
        <taxon>Arachnida</taxon>
        <taxon>Araneae</taxon>
        <taxon>Araneomorphae</taxon>
        <taxon>Entelegynae</taxon>
        <taxon>Araneoidea</taxon>
        <taxon>Nephilidae</taxon>
        <taxon>Trichonephila</taxon>
    </lineage>
</organism>
<evidence type="ECO:0000313" key="2">
    <source>
        <dbReference type="Proteomes" id="UP000887116"/>
    </source>
</evidence>
<sequence>MLGIRQKTDLTWISKCTHAYVERVSNQHKTHAVINVRVDLLVMREIVFYEPRASGYASRIWGSRRKRRLRHPDRIILKPQMFACVHRYLYELGSLRSNMNDTGRRQSTSSE</sequence>
<name>A0A8X6LK47_TRICU</name>